<accession>A0A1W1CS89</accession>
<evidence type="ECO:0000313" key="2">
    <source>
        <dbReference type="EMBL" id="SFV61149.1"/>
    </source>
</evidence>
<keyword evidence="1" id="KW-1133">Transmembrane helix</keyword>
<proteinExistence type="predicted"/>
<evidence type="ECO:0000313" key="3">
    <source>
        <dbReference type="EMBL" id="SFV68547.1"/>
    </source>
</evidence>
<dbReference type="AlphaFoldDB" id="A0A1W1CS89"/>
<evidence type="ECO:0000256" key="1">
    <source>
        <dbReference type="SAM" id="Phobius"/>
    </source>
</evidence>
<dbReference type="EMBL" id="FPHK01000052">
    <property type="protein sequence ID" value="SFV61149.1"/>
    <property type="molecule type" value="Genomic_DNA"/>
</dbReference>
<reference evidence="3" key="1">
    <citation type="submission" date="2016-10" db="EMBL/GenBank/DDBJ databases">
        <authorList>
            <person name="de Groot N.N."/>
        </authorList>
    </citation>
    <scope>NUCLEOTIDE SEQUENCE</scope>
</reference>
<dbReference type="EMBL" id="FPHK01000122">
    <property type="protein sequence ID" value="SFV68547.1"/>
    <property type="molecule type" value="Genomic_DNA"/>
</dbReference>
<organism evidence="3">
    <name type="scientific">hydrothermal vent metagenome</name>
    <dbReference type="NCBI Taxonomy" id="652676"/>
    <lineage>
        <taxon>unclassified sequences</taxon>
        <taxon>metagenomes</taxon>
        <taxon>ecological metagenomes</taxon>
    </lineage>
</organism>
<keyword evidence="1" id="KW-0472">Membrane</keyword>
<sequence length="280" mass="31337">MITFDTPYHGTIKQSRNSTKIIIKLKDATIEAPKIKKVASRFLRTLAITPLKNETRIIATVPKSVRLIASKTADGYGLRLRFTSKSTLSQTSATATRTIKSPTATALPTKKGDDLSKSYTIVIIILIIGILILFYIKKKTTPKQLQKAAQQQKQQKTPWLFNATAQPQTQTTPTEAPAAESANSVSIRFQKAINANNSVVMLDFGKESYLVLMGKSNILLDKFHENRPTSQQEFETILQSRHEELENFLNNSDTTTATIEKEPLQAYKERAASIIYNDEF</sequence>
<name>A0A1W1CS89_9ZZZZ</name>
<feature type="transmembrane region" description="Helical" evidence="1">
    <location>
        <begin position="118"/>
        <end position="136"/>
    </location>
</feature>
<gene>
    <name evidence="3" type="ORF">MNB_SM-6-233</name>
    <name evidence="2" type="ORF">MNB_SM-6-580</name>
</gene>
<keyword evidence="1" id="KW-0812">Transmembrane</keyword>
<protein>
    <submittedName>
        <fullName evidence="2">Membrane protein</fullName>
    </submittedName>
</protein>